<dbReference type="AlphaFoldDB" id="A0A5P8WCX3"/>
<keyword evidence="3" id="KW-1185">Reference proteome</keyword>
<organism evidence="2 3">
    <name type="scientific">Nostoc sphaeroides CCNUC1</name>
    <dbReference type="NCBI Taxonomy" id="2653204"/>
    <lineage>
        <taxon>Bacteria</taxon>
        <taxon>Bacillati</taxon>
        <taxon>Cyanobacteriota</taxon>
        <taxon>Cyanophyceae</taxon>
        <taxon>Nostocales</taxon>
        <taxon>Nostocaceae</taxon>
        <taxon>Nostoc</taxon>
    </lineage>
</organism>
<evidence type="ECO:0000313" key="3">
    <source>
        <dbReference type="Proteomes" id="UP000326678"/>
    </source>
</evidence>
<dbReference type="EMBL" id="CP045227">
    <property type="protein sequence ID" value="QFS49769.1"/>
    <property type="molecule type" value="Genomic_DNA"/>
</dbReference>
<dbReference type="KEGG" id="nsh:GXM_07263"/>
<reference evidence="2 3" key="1">
    <citation type="submission" date="2019-10" db="EMBL/GenBank/DDBJ databases">
        <title>Genomic and transcriptomic insights into the perfect genentic adaptation of a filamentous nitrogen-fixing cyanobacterium to rice fields.</title>
        <authorList>
            <person name="Chen Z."/>
        </authorList>
    </citation>
    <scope>NUCLEOTIDE SEQUENCE [LARGE SCALE GENOMIC DNA]</scope>
    <source>
        <strain evidence="2">CCNUC1</strain>
    </source>
</reference>
<dbReference type="RefSeq" id="WP_152591045.1">
    <property type="nucleotide sequence ID" value="NZ_CP045227.1"/>
</dbReference>
<proteinExistence type="predicted"/>
<feature type="region of interest" description="Disordered" evidence="1">
    <location>
        <begin position="135"/>
        <end position="169"/>
    </location>
</feature>
<protein>
    <submittedName>
        <fullName evidence="2">Uncharacterized protein</fullName>
    </submittedName>
</protein>
<dbReference type="Proteomes" id="UP000326678">
    <property type="component" value="Chromosome Gxm2"/>
</dbReference>
<sequence length="169" mass="18689">MEYPQINIKLLSEEDRELVKQAKQRAEDLRLTFKEFVLDCIRNALFEESPDSADSATAAEIEALKAQIAALSEKVSIPSATKTEVHTLQERLNQLRVGISNEIKKDREQLASLTLAISRLESQIEQLIPSLNLQVDGEGNADTDSDWLFGEDSGSLGGEDVEDTRTDGA</sequence>
<evidence type="ECO:0000313" key="2">
    <source>
        <dbReference type="EMBL" id="QFS49769.1"/>
    </source>
</evidence>
<name>A0A5P8WCX3_9NOSO</name>
<evidence type="ECO:0000256" key="1">
    <source>
        <dbReference type="SAM" id="MobiDB-lite"/>
    </source>
</evidence>
<accession>A0A5P8WCX3</accession>
<gene>
    <name evidence="2" type="ORF">GXM_07263</name>
</gene>